<reference evidence="2" key="1">
    <citation type="submission" date="2019-04" db="EMBL/GenBank/DDBJ databases">
        <title>Draft genome sequence of Pseudonocardiaceae bacterium SL3-2-4.</title>
        <authorList>
            <person name="Ningsih F."/>
            <person name="Yokota A."/>
            <person name="Sakai Y."/>
            <person name="Nanatani K."/>
            <person name="Yabe S."/>
            <person name="Oetari A."/>
            <person name="Sjamsuridzal W."/>
        </authorList>
    </citation>
    <scope>NUCLEOTIDE SEQUENCE [LARGE SCALE GENOMIC DNA]</scope>
    <source>
        <strain evidence="2">SL3-2-4</strain>
    </source>
</reference>
<dbReference type="PANTHER" id="PTHR37292:SF2">
    <property type="entry name" value="DUF262 DOMAIN-CONTAINING PROTEIN"/>
    <property type="match status" value="1"/>
</dbReference>
<accession>A0A4D4JCK1</accession>
<gene>
    <name evidence="1" type="ORF">GTS_49770</name>
</gene>
<dbReference type="AlphaFoldDB" id="A0A4D4JCK1"/>
<dbReference type="Proteomes" id="UP000298860">
    <property type="component" value="Unassembled WGS sequence"/>
</dbReference>
<name>A0A4D4JCK1_9PSEU</name>
<dbReference type="OrthoDB" id="9787127at2"/>
<sequence length="204" mass="22249">MDLGTGLPLHNNMLGPLATLQVHHIFPKAVLNAHGYGRGEVNAVANFCFLTQNTNLAIGKKNPQDYLAEVQAKYPGALESQWIPTDPDLWTPERYPDFLAARRRLLADAANIDQLVEWGCVEPLIDSEIADPETGAVLAVAEAFWPDGLQPGQGAPVVLELDEDAANLARLEELGFEVYTSVSALRGRVRRRNEEAALVTVPDA</sequence>
<protein>
    <submittedName>
        <fullName evidence="1">Uncharacterized protein</fullName>
    </submittedName>
</protein>
<dbReference type="PANTHER" id="PTHR37292">
    <property type="entry name" value="VNG6097C"/>
    <property type="match status" value="1"/>
</dbReference>
<evidence type="ECO:0000313" key="2">
    <source>
        <dbReference type="Proteomes" id="UP000298860"/>
    </source>
</evidence>
<evidence type="ECO:0000313" key="1">
    <source>
        <dbReference type="EMBL" id="GDY33344.1"/>
    </source>
</evidence>
<dbReference type="RefSeq" id="WP_137816305.1">
    <property type="nucleotide sequence ID" value="NZ_BJFL01000040.1"/>
</dbReference>
<dbReference type="EMBL" id="BJFL01000040">
    <property type="protein sequence ID" value="GDY33344.1"/>
    <property type="molecule type" value="Genomic_DNA"/>
</dbReference>
<comment type="caution">
    <text evidence="1">The sequence shown here is derived from an EMBL/GenBank/DDBJ whole genome shotgun (WGS) entry which is preliminary data.</text>
</comment>
<organism evidence="1 2">
    <name type="scientific">Gandjariella thermophila</name>
    <dbReference type="NCBI Taxonomy" id="1931992"/>
    <lineage>
        <taxon>Bacteria</taxon>
        <taxon>Bacillati</taxon>
        <taxon>Actinomycetota</taxon>
        <taxon>Actinomycetes</taxon>
        <taxon>Pseudonocardiales</taxon>
        <taxon>Pseudonocardiaceae</taxon>
        <taxon>Gandjariella</taxon>
    </lineage>
</organism>
<proteinExistence type="predicted"/>
<keyword evidence="2" id="KW-1185">Reference proteome</keyword>